<evidence type="ECO:0000313" key="2">
    <source>
        <dbReference type="Proteomes" id="UP001519290"/>
    </source>
</evidence>
<sequence length="34" mass="3976">MSNELYRVDDVFILEEWIVTDTSSLFAQITDHST</sequence>
<name>A0ABS4X712_9MICO</name>
<gene>
    <name evidence="1" type="ORF">JOF43_004234</name>
</gene>
<keyword evidence="2" id="KW-1185">Reference proteome</keyword>
<organism evidence="1 2">
    <name type="scientific">Brachybacterium sacelli</name>
    <dbReference type="NCBI Taxonomy" id="173364"/>
    <lineage>
        <taxon>Bacteria</taxon>
        <taxon>Bacillati</taxon>
        <taxon>Actinomycetota</taxon>
        <taxon>Actinomycetes</taxon>
        <taxon>Micrococcales</taxon>
        <taxon>Dermabacteraceae</taxon>
        <taxon>Brachybacterium</taxon>
    </lineage>
</organism>
<reference evidence="1 2" key="1">
    <citation type="submission" date="2021-03" db="EMBL/GenBank/DDBJ databases">
        <title>Sequencing the genomes of 1000 actinobacteria strains.</title>
        <authorList>
            <person name="Klenk H.-P."/>
        </authorList>
    </citation>
    <scope>NUCLEOTIDE SEQUENCE [LARGE SCALE GENOMIC DNA]</scope>
    <source>
        <strain evidence="1 2">DSM 14566</strain>
    </source>
</reference>
<evidence type="ECO:0000313" key="1">
    <source>
        <dbReference type="EMBL" id="MBP2384245.1"/>
    </source>
</evidence>
<dbReference type="Proteomes" id="UP001519290">
    <property type="component" value="Unassembled WGS sequence"/>
</dbReference>
<comment type="caution">
    <text evidence="1">The sequence shown here is derived from an EMBL/GenBank/DDBJ whole genome shotgun (WGS) entry which is preliminary data.</text>
</comment>
<dbReference type="EMBL" id="JAGIOD010000002">
    <property type="protein sequence ID" value="MBP2384245.1"/>
    <property type="molecule type" value="Genomic_DNA"/>
</dbReference>
<proteinExistence type="predicted"/>
<dbReference type="RefSeq" id="WP_245354644.1">
    <property type="nucleotide sequence ID" value="NZ_BAAAJW010000001.1"/>
</dbReference>
<protein>
    <submittedName>
        <fullName evidence="1">Uncharacterized protein</fullName>
    </submittedName>
</protein>
<accession>A0ABS4X712</accession>